<dbReference type="EMBL" id="SRYB01000013">
    <property type="protein sequence ID" value="TGY78481.1"/>
    <property type="molecule type" value="Genomic_DNA"/>
</dbReference>
<sequence>MDDFNNSYMTQTPEGSNDNPYFFEPWIGDGYEEGFYGLKTLAVGVCHFCTEDCPHTAVCRNPDSIWEKDQDCPFYASREDKAYYRLSNSNIIEITSFIDRDASYPSYKIFTYYMLKCAGDLGSEKRASLWNRIAFTNYLQFYHNDTEMTPKDAATYDAAYPAFRTLIDRLTPDVVYVWSKDIKECFKRNNDRLRYVGKADLEYGLELYVFKRDTSRLGGSQIAKLRYRLGIKSEKHKERWYKKLLKTHLGASIDTDEKRLDTIKNLANDLYELANAGIIGAAEDHLYFRNSETGVWTSRLKGVFLAKIKMKYPCFGRHFNTGMKAIFKDEVNLDTNKRDTSNIKESEWRINNKLEKIFAVSKKKDN</sequence>
<protein>
    <submittedName>
        <fullName evidence="1">Uncharacterized protein</fullName>
    </submittedName>
</protein>
<accession>A0AC61RFN6</accession>
<reference evidence="1" key="1">
    <citation type="submission" date="2019-04" db="EMBL/GenBank/DDBJ databases">
        <title>Microbes associate with the intestines of laboratory mice.</title>
        <authorList>
            <person name="Navarre W."/>
            <person name="Wong E."/>
            <person name="Huang K."/>
            <person name="Tropini C."/>
            <person name="Ng K."/>
            <person name="Yu B."/>
        </authorList>
    </citation>
    <scope>NUCLEOTIDE SEQUENCE</scope>
    <source>
        <strain evidence="1">NM04_E33</strain>
    </source>
</reference>
<evidence type="ECO:0000313" key="1">
    <source>
        <dbReference type="EMBL" id="TGY78481.1"/>
    </source>
</evidence>
<name>A0AC61RFN6_9BACT</name>
<proteinExistence type="predicted"/>
<gene>
    <name evidence="1" type="ORF">E5331_10340</name>
</gene>
<keyword evidence="2" id="KW-1185">Reference proteome</keyword>
<dbReference type="Proteomes" id="UP000306319">
    <property type="component" value="Unassembled WGS sequence"/>
</dbReference>
<evidence type="ECO:0000313" key="2">
    <source>
        <dbReference type="Proteomes" id="UP000306319"/>
    </source>
</evidence>
<comment type="caution">
    <text evidence="1">The sequence shown here is derived from an EMBL/GenBank/DDBJ whole genome shotgun (WGS) entry which is preliminary data.</text>
</comment>
<organism evidence="1 2">
    <name type="scientific">Lepagella muris</name>
    <dbReference type="NCBI Taxonomy" id="3032870"/>
    <lineage>
        <taxon>Bacteria</taxon>
        <taxon>Pseudomonadati</taxon>
        <taxon>Bacteroidota</taxon>
        <taxon>Bacteroidia</taxon>
        <taxon>Bacteroidales</taxon>
        <taxon>Muribaculaceae</taxon>
        <taxon>Lepagella</taxon>
    </lineage>
</organism>